<keyword evidence="2" id="KW-0443">Lipid metabolism</keyword>
<dbReference type="AlphaFoldDB" id="A0A392PRQ3"/>
<feature type="non-terminal residue" evidence="3">
    <location>
        <position position="1"/>
    </location>
</feature>
<comment type="caution">
    <text evidence="3">The sequence shown here is derived from an EMBL/GenBank/DDBJ whole genome shotgun (WGS) entry which is preliminary data.</text>
</comment>
<name>A0A392PRQ3_9FABA</name>
<evidence type="ECO:0000313" key="4">
    <source>
        <dbReference type="Proteomes" id="UP000265520"/>
    </source>
</evidence>
<dbReference type="SUPFAM" id="SSF56024">
    <property type="entry name" value="Phospholipase D/nuclease"/>
    <property type="match status" value="1"/>
</dbReference>
<accession>A0A392PRQ3</accession>
<dbReference type="EMBL" id="LXQA010088808">
    <property type="protein sequence ID" value="MCI13585.1"/>
    <property type="molecule type" value="Genomic_DNA"/>
</dbReference>
<evidence type="ECO:0000313" key="3">
    <source>
        <dbReference type="EMBL" id="MCI13585.1"/>
    </source>
</evidence>
<evidence type="ECO:0000256" key="2">
    <source>
        <dbReference type="ARBA" id="ARBA00023098"/>
    </source>
</evidence>
<dbReference type="GO" id="GO:0005886">
    <property type="term" value="C:plasma membrane"/>
    <property type="evidence" value="ECO:0007669"/>
    <property type="project" value="TreeGrafter"/>
</dbReference>
<keyword evidence="4" id="KW-1185">Reference proteome</keyword>
<organism evidence="3 4">
    <name type="scientific">Trifolium medium</name>
    <dbReference type="NCBI Taxonomy" id="97028"/>
    <lineage>
        <taxon>Eukaryota</taxon>
        <taxon>Viridiplantae</taxon>
        <taxon>Streptophyta</taxon>
        <taxon>Embryophyta</taxon>
        <taxon>Tracheophyta</taxon>
        <taxon>Spermatophyta</taxon>
        <taxon>Magnoliopsida</taxon>
        <taxon>eudicotyledons</taxon>
        <taxon>Gunneridae</taxon>
        <taxon>Pentapetalae</taxon>
        <taxon>rosids</taxon>
        <taxon>fabids</taxon>
        <taxon>Fabales</taxon>
        <taxon>Fabaceae</taxon>
        <taxon>Papilionoideae</taxon>
        <taxon>50 kb inversion clade</taxon>
        <taxon>NPAAA clade</taxon>
        <taxon>Hologalegina</taxon>
        <taxon>IRL clade</taxon>
        <taxon>Trifolieae</taxon>
        <taxon>Trifolium</taxon>
    </lineage>
</organism>
<dbReference type="PANTHER" id="PTHR18896">
    <property type="entry name" value="PHOSPHOLIPASE D"/>
    <property type="match status" value="1"/>
</dbReference>
<protein>
    <submittedName>
        <fullName evidence="3">Phospholipase D beta 1-like</fullName>
    </submittedName>
</protein>
<dbReference type="Proteomes" id="UP000265520">
    <property type="component" value="Unassembled WGS sequence"/>
</dbReference>
<evidence type="ECO:0000256" key="1">
    <source>
        <dbReference type="ARBA" id="ARBA00022737"/>
    </source>
</evidence>
<dbReference type="PANTHER" id="PTHR18896:SF130">
    <property type="entry name" value="PHOSPHOLIPASE D GAMMA 2-RELATED"/>
    <property type="match status" value="1"/>
</dbReference>
<sequence>VIGAVGIPVEKLCNGTKIEGFFPILNTNGKPFKTETVLSLSIQYTPVHKVTLYRNGVGDDYEGVPSTYFPLRKGGKVTLYQDAHVPQGCLPSLKIDGGHHEHGDCWHDIFDAISQARRLVYIVGWSVYYNVSLIRDTRDGRDCTLGEVLKAKSQEGVRVLLLVWDDPTSKSMLGHKTVIIFN</sequence>
<dbReference type="GO" id="GO:0004630">
    <property type="term" value="F:phospholipase D activity"/>
    <property type="evidence" value="ECO:0007669"/>
    <property type="project" value="TreeGrafter"/>
</dbReference>
<dbReference type="InterPro" id="IPR015679">
    <property type="entry name" value="PLipase_D_fam"/>
</dbReference>
<dbReference type="GO" id="GO:0009395">
    <property type="term" value="P:phospholipid catabolic process"/>
    <property type="evidence" value="ECO:0007669"/>
    <property type="project" value="TreeGrafter"/>
</dbReference>
<proteinExistence type="predicted"/>
<reference evidence="3 4" key="1">
    <citation type="journal article" date="2018" name="Front. Plant Sci.">
        <title>Red Clover (Trifolium pratense) and Zigzag Clover (T. medium) - A Picture of Genomic Similarities and Differences.</title>
        <authorList>
            <person name="Dluhosova J."/>
            <person name="Istvanek J."/>
            <person name="Nedelnik J."/>
            <person name="Repkova J."/>
        </authorList>
    </citation>
    <scope>NUCLEOTIDE SEQUENCE [LARGE SCALE GENOMIC DNA]</scope>
    <source>
        <strain evidence="4">cv. 10/8</strain>
        <tissue evidence="3">Leaf</tissue>
    </source>
</reference>
<keyword evidence="1" id="KW-0677">Repeat</keyword>